<accession>A0ABR4D3Q9</accession>
<protein>
    <submittedName>
        <fullName evidence="2">Uncharacterized protein</fullName>
    </submittedName>
</protein>
<keyword evidence="3" id="KW-1185">Reference proteome</keyword>
<gene>
    <name evidence="2" type="ORF">VTL71DRAFT_934</name>
</gene>
<dbReference type="Proteomes" id="UP001595075">
    <property type="component" value="Unassembled WGS sequence"/>
</dbReference>
<dbReference type="EMBL" id="JAZHXI010000001">
    <property type="protein sequence ID" value="KAL2075991.1"/>
    <property type="molecule type" value="Genomic_DNA"/>
</dbReference>
<evidence type="ECO:0000256" key="1">
    <source>
        <dbReference type="SAM" id="MobiDB-lite"/>
    </source>
</evidence>
<organism evidence="2 3">
    <name type="scientific">Oculimacula yallundae</name>
    <dbReference type="NCBI Taxonomy" id="86028"/>
    <lineage>
        <taxon>Eukaryota</taxon>
        <taxon>Fungi</taxon>
        <taxon>Dikarya</taxon>
        <taxon>Ascomycota</taxon>
        <taxon>Pezizomycotina</taxon>
        <taxon>Leotiomycetes</taxon>
        <taxon>Helotiales</taxon>
        <taxon>Ploettnerulaceae</taxon>
        <taxon>Oculimacula</taxon>
    </lineage>
</organism>
<comment type="caution">
    <text evidence="2">The sequence shown here is derived from an EMBL/GenBank/DDBJ whole genome shotgun (WGS) entry which is preliminary data.</text>
</comment>
<proteinExistence type="predicted"/>
<evidence type="ECO:0000313" key="2">
    <source>
        <dbReference type="EMBL" id="KAL2075991.1"/>
    </source>
</evidence>
<reference evidence="2 3" key="1">
    <citation type="journal article" date="2024" name="Commun. Biol.">
        <title>Comparative genomic analysis of thermophilic fungi reveals convergent evolutionary adaptations and gene losses.</title>
        <authorList>
            <person name="Steindorff A.S."/>
            <person name="Aguilar-Pontes M.V."/>
            <person name="Robinson A.J."/>
            <person name="Andreopoulos B."/>
            <person name="LaButti K."/>
            <person name="Kuo A."/>
            <person name="Mondo S."/>
            <person name="Riley R."/>
            <person name="Otillar R."/>
            <person name="Haridas S."/>
            <person name="Lipzen A."/>
            <person name="Grimwood J."/>
            <person name="Schmutz J."/>
            <person name="Clum A."/>
            <person name="Reid I.D."/>
            <person name="Moisan M.C."/>
            <person name="Butler G."/>
            <person name="Nguyen T.T.M."/>
            <person name="Dewar K."/>
            <person name="Conant G."/>
            <person name="Drula E."/>
            <person name="Henrissat B."/>
            <person name="Hansel C."/>
            <person name="Singer S."/>
            <person name="Hutchinson M.I."/>
            <person name="de Vries R.P."/>
            <person name="Natvig D.O."/>
            <person name="Powell A.J."/>
            <person name="Tsang A."/>
            <person name="Grigoriev I.V."/>
        </authorList>
    </citation>
    <scope>NUCLEOTIDE SEQUENCE [LARGE SCALE GENOMIC DNA]</scope>
    <source>
        <strain evidence="2 3">CBS 494.80</strain>
    </source>
</reference>
<sequence>MAIFFDTTDSDSFVHIQTLFSPAIGMAQVRRNLNRGGIVLRQDSHSTLRPSRTGDSLRSQPHSNVPINSAPNAAELELAPSNSSKR</sequence>
<feature type="compositionally biased region" description="Polar residues" evidence="1">
    <location>
        <begin position="45"/>
        <end position="71"/>
    </location>
</feature>
<evidence type="ECO:0000313" key="3">
    <source>
        <dbReference type="Proteomes" id="UP001595075"/>
    </source>
</evidence>
<feature type="region of interest" description="Disordered" evidence="1">
    <location>
        <begin position="40"/>
        <end position="86"/>
    </location>
</feature>
<name>A0ABR4D3Q9_9HELO</name>